<dbReference type="Pfam" id="PF04090">
    <property type="entry name" value="Rrn11"/>
    <property type="match status" value="1"/>
</dbReference>
<dbReference type="Proteomes" id="UP000785200">
    <property type="component" value="Unassembled WGS sequence"/>
</dbReference>
<feature type="region of interest" description="Disordered" evidence="1">
    <location>
        <begin position="219"/>
        <end position="248"/>
    </location>
</feature>
<dbReference type="GO" id="GO:0070860">
    <property type="term" value="C:RNA polymerase I core factor complex"/>
    <property type="evidence" value="ECO:0007669"/>
    <property type="project" value="TreeGrafter"/>
</dbReference>
<feature type="compositionally biased region" description="Acidic residues" evidence="1">
    <location>
        <begin position="231"/>
        <end position="245"/>
    </location>
</feature>
<comment type="caution">
    <text evidence="2">The sequence shown here is derived from an EMBL/GenBank/DDBJ whole genome shotgun (WGS) entry which is preliminary data.</text>
</comment>
<sequence>MPIFAIPIVNTSSAPRSRAHFSSIPVRNKRKRKTSPTPSLSDDDDDARSQYNKSEAAASTNPLSLTPAEVVQYRLAGLNLDEQIPKIKEWPHRGLAPERSGAGVRNASVDTKGKAKLATETHDTDEDGIEIKEDGDEIEVETETMDERMRDQRPPKLRSQHLAVLTAILQRCLLEGDIPRASRAWAMLVRVQVGGHAMDLRASGYWAIGAELLIRSGERPPARKQRRNADAESDDGMEDDQELEQESSQNIARNYGSLAGLENAKDYYEKLILQHPYNRQWKENVSALDFWPAMVGCEVYGIQQQQKDSLRKVVAKEDEDNEHALSSPSDSEPEMDKVQYRDNVRAVEERRETRRYQRRSEKRWQERDDIRMTALTAYEKLAARLDELLTTLPYSDSPTMLRLRGMLALCVGDLTVPTQPHDDGEEIEDEERLDRDGRLAIRGEDTEHRLLLRQRIAEHKRAQRKQREEYIRARQLFERIERTGGRKEAITSSLPQEEDETYES</sequence>
<dbReference type="PANTHER" id="PTHR28244">
    <property type="entry name" value="RNA POLYMERASE I-SPECIFIC TRANSCRIPTION INITIATION FACTOR RRN11"/>
    <property type="match status" value="1"/>
</dbReference>
<organism evidence="2 3">
    <name type="scientific">Hyphodiscus hymeniophilus</name>
    <dbReference type="NCBI Taxonomy" id="353542"/>
    <lineage>
        <taxon>Eukaryota</taxon>
        <taxon>Fungi</taxon>
        <taxon>Dikarya</taxon>
        <taxon>Ascomycota</taxon>
        <taxon>Pezizomycotina</taxon>
        <taxon>Leotiomycetes</taxon>
        <taxon>Helotiales</taxon>
        <taxon>Hyphodiscaceae</taxon>
        <taxon>Hyphodiscus</taxon>
    </lineage>
</organism>
<accession>A0A9P6VK33</accession>
<feature type="compositionally biased region" description="Basic and acidic residues" evidence="1">
    <location>
        <begin position="111"/>
        <end position="122"/>
    </location>
</feature>
<feature type="region of interest" description="Disordered" evidence="1">
    <location>
        <begin position="93"/>
        <end position="124"/>
    </location>
</feature>
<feature type="compositionally biased region" description="Polar residues" evidence="1">
    <location>
        <begin position="49"/>
        <end position="61"/>
    </location>
</feature>
<feature type="region of interest" description="Disordered" evidence="1">
    <location>
        <begin position="14"/>
        <end position="61"/>
    </location>
</feature>
<dbReference type="GO" id="GO:0001164">
    <property type="term" value="F:RNA polymerase I core promoter sequence-specific DNA binding"/>
    <property type="evidence" value="ECO:0007669"/>
    <property type="project" value="InterPro"/>
</dbReference>
<dbReference type="EMBL" id="VNKQ01000008">
    <property type="protein sequence ID" value="KAG0649105.1"/>
    <property type="molecule type" value="Genomic_DNA"/>
</dbReference>
<dbReference type="GO" id="GO:0001181">
    <property type="term" value="F:RNA polymerase I general transcription initiation factor activity"/>
    <property type="evidence" value="ECO:0007669"/>
    <property type="project" value="InterPro"/>
</dbReference>
<feature type="region of interest" description="Disordered" evidence="1">
    <location>
        <begin position="314"/>
        <end position="341"/>
    </location>
</feature>
<dbReference type="GO" id="GO:0042790">
    <property type="term" value="P:nucleolar large rRNA transcription by RNA polymerase I"/>
    <property type="evidence" value="ECO:0007669"/>
    <property type="project" value="TreeGrafter"/>
</dbReference>
<dbReference type="AlphaFoldDB" id="A0A9P6VK33"/>
<dbReference type="InterPro" id="IPR007224">
    <property type="entry name" value="TIF_Rrn11"/>
</dbReference>
<keyword evidence="3" id="KW-1185">Reference proteome</keyword>
<proteinExistence type="predicted"/>
<evidence type="ECO:0000313" key="2">
    <source>
        <dbReference type="EMBL" id="KAG0649105.1"/>
    </source>
</evidence>
<gene>
    <name evidence="2" type="ORF">D0Z07_4393</name>
</gene>
<dbReference type="OrthoDB" id="10257049at2759"/>
<feature type="region of interest" description="Disordered" evidence="1">
    <location>
        <begin position="482"/>
        <end position="504"/>
    </location>
</feature>
<reference evidence="2" key="1">
    <citation type="submission" date="2019-07" db="EMBL/GenBank/DDBJ databases">
        <title>Hyphodiscus hymeniophilus genome sequencing and assembly.</title>
        <authorList>
            <person name="Kramer G."/>
            <person name="Nodwell J."/>
        </authorList>
    </citation>
    <scope>NUCLEOTIDE SEQUENCE</scope>
    <source>
        <strain evidence="2">ATCC 34498</strain>
    </source>
</reference>
<dbReference type="InterPro" id="IPR053029">
    <property type="entry name" value="RNA_pol_I-specific_init_factor"/>
</dbReference>
<name>A0A9P6VK33_9HELO</name>
<dbReference type="PANTHER" id="PTHR28244:SF1">
    <property type="entry name" value="RNA POLYMERASE I-SPECIFIC TRANSCRIPTION INITIATION FACTOR RRN11"/>
    <property type="match status" value="1"/>
</dbReference>
<evidence type="ECO:0000313" key="3">
    <source>
        <dbReference type="Proteomes" id="UP000785200"/>
    </source>
</evidence>
<evidence type="ECO:0000256" key="1">
    <source>
        <dbReference type="SAM" id="MobiDB-lite"/>
    </source>
</evidence>
<protein>
    <submittedName>
        <fullName evidence="2">Uncharacterized protein</fullName>
    </submittedName>
</protein>
<dbReference type="GO" id="GO:0017025">
    <property type="term" value="F:TBP-class protein binding"/>
    <property type="evidence" value="ECO:0007669"/>
    <property type="project" value="TreeGrafter"/>
</dbReference>